<protein>
    <submittedName>
        <fullName evidence="3">Ovule protein</fullName>
    </submittedName>
</protein>
<evidence type="ECO:0000313" key="1">
    <source>
        <dbReference type="EMBL" id="VDL64474.1"/>
    </source>
</evidence>
<proteinExistence type="predicted"/>
<dbReference type="EMBL" id="UYSL01000827">
    <property type="protein sequence ID" value="VDL64474.1"/>
    <property type="molecule type" value="Genomic_DNA"/>
</dbReference>
<dbReference type="Proteomes" id="UP000271162">
    <property type="component" value="Unassembled WGS sequence"/>
</dbReference>
<organism evidence="3">
    <name type="scientific">Nippostrongylus brasiliensis</name>
    <name type="common">Rat hookworm</name>
    <dbReference type="NCBI Taxonomy" id="27835"/>
    <lineage>
        <taxon>Eukaryota</taxon>
        <taxon>Metazoa</taxon>
        <taxon>Ecdysozoa</taxon>
        <taxon>Nematoda</taxon>
        <taxon>Chromadorea</taxon>
        <taxon>Rhabditida</taxon>
        <taxon>Rhabditina</taxon>
        <taxon>Rhabditomorpha</taxon>
        <taxon>Strongyloidea</taxon>
        <taxon>Heligmosomidae</taxon>
        <taxon>Nippostrongylus</taxon>
    </lineage>
</organism>
<gene>
    <name evidence="1" type="ORF">NBR_LOCUS1181</name>
</gene>
<sequence length="59" mass="6902">MSLNFMSKTQKGRRILLVSAFSSIKLKIYHRVSTPAVIIRSSSQKRLLCWMEMLRMMVV</sequence>
<evidence type="ECO:0000313" key="3">
    <source>
        <dbReference type="WBParaSite" id="NBR_0000117701-mRNA-1"/>
    </source>
</evidence>
<accession>A0A0N4XF75</accession>
<reference evidence="1 2" key="2">
    <citation type="submission" date="2018-11" db="EMBL/GenBank/DDBJ databases">
        <authorList>
            <consortium name="Pathogen Informatics"/>
        </authorList>
    </citation>
    <scope>NUCLEOTIDE SEQUENCE [LARGE SCALE GENOMIC DNA]</scope>
</reference>
<dbReference type="AlphaFoldDB" id="A0A0N4XF75"/>
<evidence type="ECO:0000313" key="2">
    <source>
        <dbReference type="Proteomes" id="UP000271162"/>
    </source>
</evidence>
<name>A0A0N4XF75_NIPBR</name>
<reference evidence="3" key="1">
    <citation type="submission" date="2017-02" db="UniProtKB">
        <authorList>
            <consortium name="WormBaseParasite"/>
        </authorList>
    </citation>
    <scope>IDENTIFICATION</scope>
</reference>
<dbReference type="WBParaSite" id="NBR_0000117701-mRNA-1">
    <property type="protein sequence ID" value="NBR_0000117701-mRNA-1"/>
    <property type="gene ID" value="NBR_0000117701"/>
</dbReference>
<keyword evidence="2" id="KW-1185">Reference proteome</keyword>